<evidence type="ECO:0008006" key="3">
    <source>
        <dbReference type="Google" id="ProtNLM"/>
    </source>
</evidence>
<dbReference type="OrthoDB" id="4602230at2"/>
<dbReference type="EMBL" id="SRLE01000006">
    <property type="protein sequence ID" value="TGD74304.1"/>
    <property type="molecule type" value="Genomic_DNA"/>
</dbReference>
<dbReference type="Proteomes" id="UP000298050">
    <property type="component" value="Unassembled WGS sequence"/>
</dbReference>
<sequence>MTQQHWVRGDDSGLDIPATAQALREGGVAFLDRAFRASGALPADNRVAAITQAEDCFGGGTGSKLLLAVQYEKPQADLPEQLFVKFSRNFDDPLRDRSRHMMRSEIRFAALTRTPGFPIRVAQCLFADFNAETGSGLLITERVTYGAQGNEPHYLKCLDYELPQPLEHYRAIMRALARLSGTHKAGQLHPSFYQRFPYDLEKSIASEQMRYDADQVMRRVGRTCEFLARYPQLFPENLRDPAFAGRFAADVPGFYAREQDIRRLYFSEDDFIALCHWNGNIDNAWFWSGADGQLECGLLDWGQVGQMSVAQSIYGAFSGAEPELWDAHLDDIVATFADEFARCGGPQLDTEKLRDHMLLVTGWMGVAFLLDYPTLLERRVPDLADVPDYRDPRIRDDEDARVPLHMLTMFLNQWQRRDIGALARRLLDTPQ</sequence>
<organism evidence="1 2">
    <name type="scientific">Mangrovimicrobium sediminis</name>
    <dbReference type="NCBI Taxonomy" id="2562682"/>
    <lineage>
        <taxon>Bacteria</taxon>
        <taxon>Pseudomonadati</taxon>
        <taxon>Pseudomonadota</taxon>
        <taxon>Gammaproteobacteria</taxon>
        <taxon>Cellvibrionales</taxon>
        <taxon>Halieaceae</taxon>
        <taxon>Mangrovimicrobium</taxon>
    </lineage>
</organism>
<dbReference type="AlphaFoldDB" id="A0A4Z0M4C2"/>
<evidence type="ECO:0000313" key="1">
    <source>
        <dbReference type="EMBL" id="TGD74304.1"/>
    </source>
</evidence>
<comment type="caution">
    <text evidence="1">The sequence shown here is derived from an EMBL/GenBank/DDBJ whole genome shotgun (WGS) entry which is preliminary data.</text>
</comment>
<reference evidence="1 2" key="1">
    <citation type="submission" date="2019-04" db="EMBL/GenBank/DDBJ databases">
        <title>Taxonomy of novel Haliea sp. from mangrove soil of West Coast of India.</title>
        <authorList>
            <person name="Verma A."/>
            <person name="Kumar P."/>
            <person name="Krishnamurthi S."/>
        </authorList>
    </citation>
    <scope>NUCLEOTIDE SEQUENCE [LARGE SCALE GENOMIC DNA]</scope>
    <source>
        <strain evidence="1 2">SAOS-164</strain>
    </source>
</reference>
<dbReference type="RefSeq" id="WP_135443117.1">
    <property type="nucleotide sequence ID" value="NZ_SRLE01000006.1"/>
</dbReference>
<evidence type="ECO:0000313" key="2">
    <source>
        <dbReference type="Proteomes" id="UP000298050"/>
    </source>
</evidence>
<protein>
    <recommendedName>
        <fullName evidence="3">Aminoglycoside phosphotransferase domain-containing protein</fullName>
    </recommendedName>
</protein>
<accession>A0A4Z0M4C2</accession>
<dbReference type="InterPro" id="IPR011009">
    <property type="entry name" value="Kinase-like_dom_sf"/>
</dbReference>
<gene>
    <name evidence="1" type="ORF">E4634_09300</name>
</gene>
<proteinExistence type="predicted"/>
<keyword evidence="2" id="KW-1185">Reference proteome</keyword>
<name>A0A4Z0M4C2_9GAMM</name>
<dbReference type="SUPFAM" id="SSF56112">
    <property type="entry name" value="Protein kinase-like (PK-like)"/>
    <property type="match status" value="1"/>
</dbReference>